<dbReference type="Pfam" id="PF13977">
    <property type="entry name" value="TetR_C_6"/>
    <property type="match status" value="1"/>
</dbReference>
<dbReference type="InterPro" id="IPR050109">
    <property type="entry name" value="HTH-type_TetR-like_transc_reg"/>
</dbReference>
<evidence type="ECO:0000256" key="5">
    <source>
        <dbReference type="PROSITE-ProRule" id="PRU00335"/>
    </source>
</evidence>
<feature type="DNA-binding region" description="H-T-H motif" evidence="5">
    <location>
        <begin position="99"/>
        <end position="118"/>
    </location>
</feature>
<dbReference type="SUPFAM" id="SSF48498">
    <property type="entry name" value="Tetracyclin repressor-like, C-terminal domain"/>
    <property type="match status" value="1"/>
</dbReference>
<sequence>MARAPGQGHVARDGRMAACLFVKFCNATAIALDSGAIDAQLERANVHSHFVHARGLMAAIVQPEQGEAGSREATHDARRHQILDAARLCFAQSGFRGASMQEICAEAKMSPGALYRYFPSKEAIVEAIAQEQHCDAAAMVETMRGPGPVLDRMVDCAVGYFAFMRDPEASGLMAEITAESLRNSAIGQRFAQIDEGVRDTIRTVLTEAIAEGELPPIDDMDATISMTMAAVDGIALRQIYDPDLTPDRVAPILRRMLAGVVQFQSEKA</sequence>
<keyword evidence="1" id="KW-0678">Repressor</keyword>
<dbReference type="InterPro" id="IPR001647">
    <property type="entry name" value="HTH_TetR"/>
</dbReference>
<accession>A0ABU0HDE3</accession>
<organism evidence="7 8">
    <name type="scientific">Kaistia dalseonensis</name>
    <dbReference type="NCBI Taxonomy" id="410840"/>
    <lineage>
        <taxon>Bacteria</taxon>
        <taxon>Pseudomonadati</taxon>
        <taxon>Pseudomonadota</taxon>
        <taxon>Alphaproteobacteria</taxon>
        <taxon>Hyphomicrobiales</taxon>
        <taxon>Kaistiaceae</taxon>
        <taxon>Kaistia</taxon>
    </lineage>
</organism>
<reference evidence="7 8" key="1">
    <citation type="submission" date="2023-07" db="EMBL/GenBank/DDBJ databases">
        <title>Genomic Encyclopedia of Type Strains, Phase IV (KMG-IV): sequencing the most valuable type-strain genomes for metagenomic binning, comparative biology and taxonomic classification.</title>
        <authorList>
            <person name="Goeker M."/>
        </authorList>
    </citation>
    <scope>NUCLEOTIDE SEQUENCE [LARGE SCALE GENOMIC DNA]</scope>
    <source>
        <strain evidence="7 8">B6-8</strain>
    </source>
</reference>
<dbReference type="EMBL" id="JAUSVO010000008">
    <property type="protein sequence ID" value="MDQ0440348.1"/>
    <property type="molecule type" value="Genomic_DNA"/>
</dbReference>
<dbReference type="InterPro" id="IPR009057">
    <property type="entry name" value="Homeodomain-like_sf"/>
</dbReference>
<evidence type="ECO:0000256" key="4">
    <source>
        <dbReference type="ARBA" id="ARBA00023163"/>
    </source>
</evidence>
<dbReference type="InterPro" id="IPR036271">
    <property type="entry name" value="Tet_transcr_reg_TetR-rel_C_sf"/>
</dbReference>
<dbReference type="InterPro" id="IPR039538">
    <property type="entry name" value="BetI_C"/>
</dbReference>
<evidence type="ECO:0000256" key="3">
    <source>
        <dbReference type="ARBA" id="ARBA00023125"/>
    </source>
</evidence>
<dbReference type="Gene3D" id="1.10.10.60">
    <property type="entry name" value="Homeodomain-like"/>
    <property type="match status" value="1"/>
</dbReference>
<keyword evidence="2" id="KW-0805">Transcription regulation</keyword>
<proteinExistence type="predicted"/>
<keyword evidence="8" id="KW-1185">Reference proteome</keyword>
<evidence type="ECO:0000313" key="7">
    <source>
        <dbReference type="EMBL" id="MDQ0440348.1"/>
    </source>
</evidence>
<dbReference type="PROSITE" id="PS50977">
    <property type="entry name" value="HTH_TETR_2"/>
    <property type="match status" value="1"/>
</dbReference>
<dbReference type="Pfam" id="PF00440">
    <property type="entry name" value="TetR_N"/>
    <property type="match status" value="1"/>
</dbReference>
<dbReference type="PRINTS" id="PR00455">
    <property type="entry name" value="HTHTETR"/>
</dbReference>
<gene>
    <name evidence="7" type="ORF">QO014_004763</name>
</gene>
<keyword evidence="3 5" id="KW-0238">DNA-binding</keyword>
<name>A0ABU0HDE3_9HYPH</name>
<dbReference type="Proteomes" id="UP001241603">
    <property type="component" value="Unassembled WGS sequence"/>
</dbReference>
<dbReference type="PANTHER" id="PTHR30055">
    <property type="entry name" value="HTH-TYPE TRANSCRIPTIONAL REGULATOR RUTR"/>
    <property type="match status" value="1"/>
</dbReference>
<comment type="caution">
    <text evidence="7">The sequence shown here is derived from an EMBL/GenBank/DDBJ whole genome shotgun (WGS) entry which is preliminary data.</text>
</comment>
<keyword evidence="4" id="KW-0804">Transcription</keyword>
<dbReference type="PANTHER" id="PTHR30055:SF226">
    <property type="entry name" value="HTH-TYPE TRANSCRIPTIONAL REGULATOR PKSA"/>
    <property type="match status" value="1"/>
</dbReference>
<dbReference type="Gene3D" id="1.10.357.10">
    <property type="entry name" value="Tetracycline Repressor, domain 2"/>
    <property type="match status" value="1"/>
</dbReference>
<protein>
    <submittedName>
        <fullName evidence="7">AcrR family transcriptional regulator</fullName>
    </submittedName>
</protein>
<evidence type="ECO:0000256" key="2">
    <source>
        <dbReference type="ARBA" id="ARBA00023015"/>
    </source>
</evidence>
<evidence type="ECO:0000313" key="8">
    <source>
        <dbReference type="Proteomes" id="UP001241603"/>
    </source>
</evidence>
<dbReference type="RefSeq" id="WP_266351230.1">
    <property type="nucleotide sequence ID" value="NZ_JAPKNG010000008.1"/>
</dbReference>
<dbReference type="SUPFAM" id="SSF46689">
    <property type="entry name" value="Homeodomain-like"/>
    <property type="match status" value="1"/>
</dbReference>
<evidence type="ECO:0000259" key="6">
    <source>
        <dbReference type="PROSITE" id="PS50977"/>
    </source>
</evidence>
<feature type="domain" description="HTH tetR-type" evidence="6">
    <location>
        <begin position="76"/>
        <end position="136"/>
    </location>
</feature>
<evidence type="ECO:0000256" key="1">
    <source>
        <dbReference type="ARBA" id="ARBA00022491"/>
    </source>
</evidence>